<evidence type="ECO:0000256" key="1">
    <source>
        <dbReference type="ARBA" id="ARBA00022729"/>
    </source>
</evidence>
<dbReference type="SUPFAM" id="SSF53474">
    <property type="entry name" value="alpha/beta-Hydrolases"/>
    <property type="match status" value="1"/>
</dbReference>
<dbReference type="Gene3D" id="3.40.50.1820">
    <property type="entry name" value="alpha/beta hydrolase"/>
    <property type="match status" value="1"/>
</dbReference>
<keyword evidence="5" id="KW-1185">Reference proteome</keyword>
<accession>A7IKN0</accession>
<dbReference type="eggNOG" id="COG3509">
    <property type="taxonomic scope" value="Bacteria"/>
</dbReference>
<organism evidence="4 5">
    <name type="scientific">Xanthobacter autotrophicus (strain ATCC BAA-1158 / Py2)</name>
    <dbReference type="NCBI Taxonomy" id="78245"/>
    <lineage>
        <taxon>Bacteria</taxon>
        <taxon>Pseudomonadati</taxon>
        <taxon>Pseudomonadota</taxon>
        <taxon>Alphaproteobacteria</taxon>
        <taxon>Hyphomicrobiales</taxon>
        <taxon>Xanthobacteraceae</taxon>
        <taxon>Xanthobacter</taxon>
    </lineage>
</organism>
<dbReference type="NCBIfam" id="TIGR01840">
    <property type="entry name" value="esterase_phb"/>
    <property type="match status" value="1"/>
</dbReference>
<dbReference type="PANTHER" id="PTHR43037:SF1">
    <property type="entry name" value="BLL1128 PROTEIN"/>
    <property type="match status" value="1"/>
</dbReference>
<sequence>MARRSKIDVLEATRLTRQGRLEEAMAVLRGDVDTPHDADTPPEADGKAFVDLVPPSAATGSAWTTPSAAAPAATAHRSETGSTAVPWLDGLLDMVLNRTATSGHEAPTHTPAPTARGGVAEPAPQKARLHMPSGKSFEERTFANEAGRRTYKLYVPGRFDGQPLPLLVMLHGCTQSPDDFATGTRMNELAEEHGFFVAYPAQSHDANASGCWNWFNAGDQRRDRGEPSLIAGITRQIMDDFPVDPDRVFAAGLSAGGATAAIMGATYPDLYRAIGVHSGLACGAARDMSSAFSAMRQGGHPSVGTVVHRTDGKIVPTIVFHGDGDRTVHPLNGAQVVAQVAAQLAAQAKAEEKLAVTITSGQTPEGIGYTREVQSDETGRSVLEHWVLHGAGHAWSGGSPSGSYTEPRGPDASREMVRFFLQTTSVPRG</sequence>
<dbReference type="Proteomes" id="UP000002417">
    <property type="component" value="Chromosome"/>
</dbReference>
<dbReference type="GO" id="GO:0005576">
    <property type="term" value="C:extracellular region"/>
    <property type="evidence" value="ECO:0007669"/>
    <property type="project" value="InterPro"/>
</dbReference>
<feature type="region of interest" description="Disordered" evidence="3">
    <location>
        <begin position="59"/>
        <end position="81"/>
    </location>
</feature>
<dbReference type="PANTHER" id="PTHR43037">
    <property type="entry name" value="UNNAMED PRODUCT-RELATED"/>
    <property type="match status" value="1"/>
</dbReference>
<evidence type="ECO:0000313" key="4">
    <source>
        <dbReference type="EMBL" id="ABS68573.1"/>
    </source>
</evidence>
<dbReference type="PhylomeDB" id="A7IKN0"/>
<dbReference type="InterPro" id="IPR010126">
    <property type="entry name" value="Esterase_phb"/>
</dbReference>
<keyword evidence="2" id="KW-0378">Hydrolase</keyword>
<evidence type="ECO:0000256" key="2">
    <source>
        <dbReference type="ARBA" id="ARBA00022801"/>
    </source>
</evidence>
<keyword evidence="1" id="KW-0732">Signal</keyword>
<proteinExistence type="predicted"/>
<gene>
    <name evidence="4" type="ordered locus">Xaut_3344</name>
</gene>
<feature type="compositionally biased region" description="Low complexity" evidence="3">
    <location>
        <begin position="59"/>
        <end position="75"/>
    </location>
</feature>
<evidence type="ECO:0000313" key="5">
    <source>
        <dbReference type="Proteomes" id="UP000002417"/>
    </source>
</evidence>
<name>A7IKN0_XANP2</name>
<dbReference type="OrthoDB" id="9767239at2"/>
<reference evidence="4 5" key="1">
    <citation type="submission" date="2007-07" db="EMBL/GenBank/DDBJ databases">
        <title>Complete sequence of chromosome of Xanthobacter autotrophicus Py2.</title>
        <authorList>
            <consortium name="US DOE Joint Genome Institute"/>
            <person name="Copeland A."/>
            <person name="Lucas S."/>
            <person name="Lapidus A."/>
            <person name="Barry K."/>
            <person name="Glavina del Rio T."/>
            <person name="Hammon N."/>
            <person name="Israni S."/>
            <person name="Dalin E."/>
            <person name="Tice H."/>
            <person name="Pitluck S."/>
            <person name="Sims D."/>
            <person name="Brettin T."/>
            <person name="Bruce D."/>
            <person name="Detter J.C."/>
            <person name="Han C."/>
            <person name="Tapia R."/>
            <person name="Brainard J."/>
            <person name="Schmutz J."/>
            <person name="Larimer F."/>
            <person name="Land M."/>
            <person name="Hauser L."/>
            <person name="Kyrpides N."/>
            <person name="Kim E."/>
            <person name="Ensigns S.A."/>
            <person name="Richardson P."/>
        </authorList>
    </citation>
    <scope>NUCLEOTIDE SEQUENCE [LARGE SCALE GENOMIC DNA]</scope>
    <source>
        <strain evidence="5">ATCC BAA-1158 / Py2</strain>
    </source>
</reference>
<dbReference type="GO" id="GO:0016787">
    <property type="term" value="F:hydrolase activity"/>
    <property type="evidence" value="ECO:0007669"/>
    <property type="project" value="UniProtKB-KW"/>
</dbReference>
<dbReference type="InterPro" id="IPR050955">
    <property type="entry name" value="Plant_Biomass_Hydrol_Est"/>
</dbReference>
<dbReference type="EMBL" id="CP000781">
    <property type="protein sequence ID" value="ABS68573.1"/>
    <property type="molecule type" value="Genomic_DNA"/>
</dbReference>
<dbReference type="AlphaFoldDB" id="A7IKN0"/>
<dbReference type="InterPro" id="IPR029058">
    <property type="entry name" value="AB_hydrolase_fold"/>
</dbReference>
<dbReference type="KEGG" id="xau:Xaut_3344"/>
<dbReference type="STRING" id="78245.Xaut_3344"/>
<dbReference type="Pfam" id="PF10503">
    <property type="entry name" value="Esterase_PHB"/>
    <property type="match status" value="1"/>
</dbReference>
<dbReference type="HOGENOM" id="CLU_027551_0_3_5"/>
<evidence type="ECO:0000256" key="3">
    <source>
        <dbReference type="SAM" id="MobiDB-lite"/>
    </source>
</evidence>
<protein>
    <submittedName>
        <fullName evidence="4">Esterase, PHB depolymerase family</fullName>
    </submittedName>
</protein>